<proteinExistence type="predicted"/>
<dbReference type="AlphaFoldDB" id="A0A1C7LQS0"/>
<evidence type="ECO:0000256" key="1">
    <source>
        <dbReference type="SAM" id="MobiDB-lite"/>
    </source>
</evidence>
<evidence type="ECO:0000313" key="4">
    <source>
        <dbReference type="Proteomes" id="UP000092993"/>
    </source>
</evidence>
<accession>A0A1C7LQS0</accession>
<organism evidence="3 4">
    <name type="scientific">Grifola frondosa</name>
    <name type="common">Maitake</name>
    <name type="synonym">Polyporus frondosus</name>
    <dbReference type="NCBI Taxonomy" id="5627"/>
    <lineage>
        <taxon>Eukaryota</taxon>
        <taxon>Fungi</taxon>
        <taxon>Dikarya</taxon>
        <taxon>Basidiomycota</taxon>
        <taxon>Agaricomycotina</taxon>
        <taxon>Agaricomycetes</taxon>
        <taxon>Polyporales</taxon>
        <taxon>Grifolaceae</taxon>
        <taxon>Grifola</taxon>
    </lineage>
</organism>
<comment type="caution">
    <text evidence="3">The sequence shown here is derived from an EMBL/GenBank/DDBJ whole genome shotgun (WGS) entry which is preliminary data.</text>
</comment>
<reference evidence="3 4" key="1">
    <citation type="submission" date="2016-03" db="EMBL/GenBank/DDBJ databases">
        <title>Whole genome sequencing of Grifola frondosa 9006-11.</title>
        <authorList>
            <person name="Min B."/>
            <person name="Park H."/>
            <person name="Kim J.-G."/>
            <person name="Cho H."/>
            <person name="Oh Y.-L."/>
            <person name="Kong W.-S."/>
            <person name="Choi I.-G."/>
        </authorList>
    </citation>
    <scope>NUCLEOTIDE SEQUENCE [LARGE SCALE GENOMIC DNA]</scope>
    <source>
        <strain evidence="3 4">9006-11</strain>
    </source>
</reference>
<dbReference type="EMBL" id="LUGG01000031">
    <property type="protein sequence ID" value="OBZ66367.1"/>
    <property type="molecule type" value="Genomic_DNA"/>
</dbReference>
<protein>
    <recommendedName>
        <fullName evidence="2">Peroxisomal membrane protein PEX14-like KPWE domain-containing protein</fullName>
    </recommendedName>
</protein>
<gene>
    <name evidence="3" type="ORF">A0H81_13589</name>
</gene>
<dbReference type="InterPro" id="IPR040554">
    <property type="entry name" value="KPWE_PEX14_dom"/>
</dbReference>
<dbReference type="Pfam" id="PF17733">
    <property type="entry name" value="KPWE_dom"/>
    <property type="match status" value="1"/>
</dbReference>
<feature type="compositionally biased region" description="Basic residues" evidence="1">
    <location>
        <begin position="144"/>
        <end position="157"/>
    </location>
</feature>
<evidence type="ECO:0000259" key="2">
    <source>
        <dbReference type="Pfam" id="PF17733"/>
    </source>
</evidence>
<dbReference type="OrthoDB" id="9936937at2759"/>
<feature type="region of interest" description="Disordered" evidence="1">
    <location>
        <begin position="120"/>
        <end position="157"/>
    </location>
</feature>
<feature type="domain" description="Peroxisomal membrane protein PEX14-like KPWE" evidence="2">
    <location>
        <begin position="102"/>
        <end position="143"/>
    </location>
</feature>
<dbReference type="STRING" id="5627.A0A1C7LQS0"/>
<keyword evidence="4" id="KW-1185">Reference proteome</keyword>
<name>A0A1C7LQS0_GRIFR</name>
<sequence>METTESLASSASSASTSGTTDALQLFANYPFATDSVYQQEEKAEILRRTQVFYFNRMTGYSVTVDEVRSLERPSCDGSSASSNVHVAAVNQPEASDASGEAHTLSFAELKTLIEQGKTDQIPNNRVIPNELSSETPSESIVPRGRNRGRSTARSSRCRQFQRRSVRVLL</sequence>
<dbReference type="Proteomes" id="UP000092993">
    <property type="component" value="Unassembled WGS sequence"/>
</dbReference>
<evidence type="ECO:0000313" key="3">
    <source>
        <dbReference type="EMBL" id="OBZ66367.1"/>
    </source>
</evidence>